<feature type="compositionally biased region" description="Polar residues" evidence="3">
    <location>
        <begin position="494"/>
        <end position="510"/>
    </location>
</feature>
<dbReference type="InterPro" id="IPR011021">
    <property type="entry name" value="Arrestin-like_N"/>
</dbReference>
<organism evidence="5 6">
    <name type="scientific">Helicoverpa armigera</name>
    <name type="common">Cotton bollworm</name>
    <name type="synonym">Heliothis armigera</name>
    <dbReference type="NCBI Taxonomy" id="29058"/>
    <lineage>
        <taxon>Eukaryota</taxon>
        <taxon>Metazoa</taxon>
        <taxon>Ecdysozoa</taxon>
        <taxon>Arthropoda</taxon>
        <taxon>Hexapoda</taxon>
        <taxon>Insecta</taxon>
        <taxon>Pterygota</taxon>
        <taxon>Neoptera</taxon>
        <taxon>Endopterygota</taxon>
        <taxon>Lepidoptera</taxon>
        <taxon>Glossata</taxon>
        <taxon>Ditrysia</taxon>
        <taxon>Noctuoidea</taxon>
        <taxon>Noctuidae</taxon>
        <taxon>Heliothinae</taxon>
        <taxon>Helicoverpa</taxon>
    </lineage>
</organism>
<sequence>MAGGAFNNAVIRLDTNPTGVFYSGQEVAGSVIFYLEHPIKFSVIYMQFLGEANSFWTESEIETVNGIEKHKLVKYVGREEYFNFNQELAGGGGAGVSHLPAHGQSFPFKFQIPFEAPSSFKGERGEVVYSMTANLVFADPSLQNESVTKHFTVVAPFDLNMGSPKIRQPIDIEFEEVYGCDCFCSPDPMTIRVRLPISGYCPGQVIPVAVEVDNESSVEITKITFQLFSKELYRSHRPQSEYIMPENILVTEKKGPVMGHSKKNFTYELKVPDMIAPFLENCGIIDVGYFFRVIIKLSGCHDDLQDDAEICLGLVPIRESINGEYVHPMADQLPTGPIPDRVRDSLAPPPVAAGFRGSNTSLQRVQYNPAESSYPTNPQAPYNPAGNPYPNNPPPYPSVVNNYPTEHSFQTPVSIEMKPYQDLHIGFKSDGSPYPGNVPGGNPPSYMSAVPQAPYPTGNVMPGGQPPYPTGNVVPGVHGAPSQPPYPTGGYGAPQSSYPGSAPGGNTVTPYGQGGYTPSAPPPTD</sequence>
<dbReference type="Pfam" id="PF00339">
    <property type="entry name" value="Arrestin_N"/>
    <property type="match status" value="1"/>
</dbReference>
<dbReference type="InterPro" id="IPR011022">
    <property type="entry name" value="Arrestin_C-like"/>
</dbReference>
<dbReference type="SMART" id="SM01017">
    <property type="entry name" value="Arrestin_C"/>
    <property type="match status" value="1"/>
</dbReference>
<dbReference type="SUPFAM" id="SSF81296">
    <property type="entry name" value="E set domains"/>
    <property type="match status" value="2"/>
</dbReference>
<dbReference type="PANTHER" id="PTHR11188:SF176">
    <property type="entry name" value="ARRESTIN DOMAIN-CONTAINING PROTEIN 1"/>
    <property type="match status" value="1"/>
</dbReference>
<reference evidence="5 6" key="1">
    <citation type="journal article" date="2017" name="BMC Biol.">
        <title>Genomic innovations, transcriptional plasticity and gene loss underlying the evolution and divergence of two highly polyphagous and invasive Helicoverpa pest species.</title>
        <authorList>
            <person name="Pearce S.L."/>
            <person name="Clarke D.F."/>
            <person name="East P.D."/>
            <person name="Elfekih S."/>
            <person name="Gordon K.H."/>
            <person name="Jermiin L.S."/>
            <person name="McGaughran A."/>
            <person name="Oakeshott J.G."/>
            <person name="Papanikolaou A."/>
            <person name="Perera O.P."/>
            <person name="Rane R.V."/>
            <person name="Richards S."/>
            <person name="Tay W.T."/>
            <person name="Walsh T.K."/>
            <person name="Anderson A."/>
            <person name="Anderson C.J."/>
            <person name="Asgari S."/>
            <person name="Board P.G."/>
            <person name="Bretschneider A."/>
            <person name="Campbell P.M."/>
            <person name="Chertemps T."/>
            <person name="Christeller J.T."/>
            <person name="Coppin C.W."/>
            <person name="Downes S.J."/>
            <person name="Duan G."/>
            <person name="Farnsworth C.A."/>
            <person name="Good R.T."/>
            <person name="Han L.B."/>
            <person name="Han Y.C."/>
            <person name="Hatje K."/>
            <person name="Horne I."/>
            <person name="Huang Y.P."/>
            <person name="Hughes D.S."/>
            <person name="Jacquin-Joly E."/>
            <person name="James W."/>
            <person name="Jhangiani S."/>
            <person name="Kollmar M."/>
            <person name="Kuwar S.S."/>
            <person name="Li S."/>
            <person name="Liu N.Y."/>
            <person name="Maibeche M.T."/>
            <person name="Miller J.R."/>
            <person name="Montagne N."/>
            <person name="Perry T."/>
            <person name="Qu J."/>
            <person name="Song S.V."/>
            <person name="Sutton G.G."/>
            <person name="Vogel H."/>
            <person name="Walenz B.P."/>
            <person name="Xu W."/>
            <person name="Zhang H.J."/>
            <person name="Zou Z."/>
            <person name="Batterham P."/>
            <person name="Edwards O.R."/>
            <person name="Feyereisen R."/>
            <person name="Gibbs R.A."/>
            <person name="Heckel D.G."/>
            <person name="McGrath A."/>
            <person name="Robin C."/>
            <person name="Scherer S.E."/>
            <person name="Worley K.C."/>
            <person name="Wu Y.D."/>
        </authorList>
    </citation>
    <scope>NUCLEOTIDE SEQUENCE [LARGE SCALE GENOMIC DNA]</scope>
    <source>
        <strain evidence="5">Harm_GR_Male_#8</strain>
        <tissue evidence="5">Whole organism</tissue>
    </source>
</reference>
<feature type="region of interest" description="Disordered" evidence="3">
    <location>
        <begin position="475"/>
        <end position="525"/>
    </location>
</feature>
<evidence type="ECO:0000313" key="6">
    <source>
        <dbReference type="Proteomes" id="UP000249218"/>
    </source>
</evidence>
<evidence type="ECO:0000259" key="4">
    <source>
        <dbReference type="SMART" id="SM01017"/>
    </source>
</evidence>
<dbReference type="EMBL" id="KZ149932">
    <property type="protein sequence ID" value="PZC77298.1"/>
    <property type="molecule type" value="Genomic_DNA"/>
</dbReference>
<comment type="similarity">
    <text evidence="1">Belongs to the arrestin family.</text>
</comment>
<dbReference type="GO" id="GO:0005737">
    <property type="term" value="C:cytoplasm"/>
    <property type="evidence" value="ECO:0007669"/>
    <property type="project" value="TreeGrafter"/>
</dbReference>
<evidence type="ECO:0000313" key="5">
    <source>
        <dbReference type="EMBL" id="PZC77298.1"/>
    </source>
</evidence>
<proteinExistence type="inferred from homology"/>
<dbReference type="GO" id="GO:0015031">
    <property type="term" value="P:protein transport"/>
    <property type="evidence" value="ECO:0007669"/>
    <property type="project" value="TreeGrafter"/>
</dbReference>
<dbReference type="InterPro" id="IPR014752">
    <property type="entry name" value="Arrestin-like_C"/>
</dbReference>
<accession>A0A2W1BQL5</accession>
<evidence type="ECO:0000256" key="3">
    <source>
        <dbReference type="SAM" id="MobiDB-lite"/>
    </source>
</evidence>
<name>A0A2W1BQL5_HELAM</name>
<dbReference type="Pfam" id="PF02752">
    <property type="entry name" value="Arrestin_C"/>
    <property type="match status" value="1"/>
</dbReference>
<gene>
    <name evidence="5" type="primary">HaOG203532</name>
    <name evidence="5" type="ORF">B5X24_HaOG203532</name>
</gene>
<dbReference type="InterPro" id="IPR050357">
    <property type="entry name" value="Arrestin_domain-protein"/>
</dbReference>
<keyword evidence="6" id="KW-1185">Reference proteome</keyword>
<evidence type="ECO:0000256" key="1">
    <source>
        <dbReference type="ARBA" id="ARBA00005298"/>
    </source>
</evidence>
<dbReference type="InterPro" id="IPR014756">
    <property type="entry name" value="Ig_E-set"/>
</dbReference>
<dbReference type="Gene3D" id="2.60.40.640">
    <property type="match status" value="2"/>
</dbReference>
<feature type="domain" description="Arrestin C-terminal-like" evidence="4">
    <location>
        <begin position="185"/>
        <end position="317"/>
    </location>
</feature>
<protein>
    <recommendedName>
        <fullName evidence="4">Arrestin C-terminal-like domain-containing protein</fullName>
    </recommendedName>
</protein>
<dbReference type="PANTHER" id="PTHR11188">
    <property type="entry name" value="ARRESTIN DOMAIN CONTAINING PROTEIN"/>
    <property type="match status" value="1"/>
</dbReference>
<dbReference type="AlphaFoldDB" id="A0A2W1BQL5"/>
<keyword evidence="2" id="KW-0716">Sensory transduction</keyword>
<dbReference type="Proteomes" id="UP000249218">
    <property type="component" value="Unassembled WGS sequence"/>
</dbReference>
<feature type="compositionally biased region" description="Low complexity" evidence="3">
    <location>
        <begin position="377"/>
        <end position="389"/>
    </location>
</feature>
<feature type="compositionally biased region" description="Polar residues" evidence="3">
    <location>
        <begin position="357"/>
        <end position="376"/>
    </location>
</feature>
<feature type="region of interest" description="Disordered" evidence="3">
    <location>
        <begin position="332"/>
        <end position="405"/>
    </location>
</feature>
<dbReference type="OrthoDB" id="2333384at2759"/>
<evidence type="ECO:0000256" key="2">
    <source>
        <dbReference type="ARBA" id="ARBA00022606"/>
    </source>
</evidence>